<keyword evidence="1" id="KW-0539">Nucleus</keyword>
<evidence type="ECO:0000313" key="4">
    <source>
        <dbReference type="EMBL" id="KAE9403325.1"/>
    </source>
</evidence>
<proteinExistence type="predicted"/>
<dbReference type="OrthoDB" id="4456959at2759"/>
<dbReference type="InterPro" id="IPR001138">
    <property type="entry name" value="Zn2Cys6_DnaBD"/>
</dbReference>
<dbReference type="Pfam" id="PF04082">
    <property type="entry name" value="Fungal_trans"/>
    <property type="match status" value="1"/>
</dbReference>
<name>A0A6A4I3F7_9AGAR</name>
<reference evidence="4" key="1">
    <citation type="journal article" date="2019" name="Environ. Microbiol.">
        <title>Fungal ecological strategies reflected in gene transcription - a case study of two litter decomposers.</title>
        <authorList>
            <person name="Barbi F."/>
            <person name="Kohler A."/>
            <person name="Barry K."/>
            <person name="Baskaran P."/>
            <person name="Daum C."/>
            <person name="Fauchery L."/>
            <person name="Ihrmark K."/>
            <person name="Kuo A."/>
            <person name="LaButti K."/>
            <person name="Lipzen A."/>
            <person name="Morin E."/>
            <person name="Grigoriev I.V."/>
            <person name="Henrissat B."/>
            <person name="Lindahl B."/>
            <person name="Martin F."/>
        </authorList>
    </citation>
    <scope>NUCLEOTIDE SEQUENCE</scope>
    <source>
        <strain evidence="4">JB14</strain>
    </source>
</reference>
<dbReference type="InterPro" id="IPR050987">
    <property type="entry name" value="AtrR-like"/>
</dbReference>
<evidence type="ECO:0000259" key="3">
    <source>
        <dbReference type="SMART" id="SM00906"/>
    </source>
</evidence>
<feature type="compositionally biased region" description="Polar residues" evidence="2">
    <location>
        <begin position="652"/>
        <end position="665"/>
    </location>
</feature>
<dbReference type="CDD" id="cd00067">
    <property type="entry name" value="GAL4"/>
    <property type="match status" value="1"/>
</dbReference>
<feature type="region of interest" description="Disordered" evidence="2">
    <location>
        <begin position="627"/>
        <end position="675"/>
    </location>
</feature>
<accession>A0A6A4I3F7</accession>
<dbReference type="GO" id="GO:0006351">
    <property type="term" value="P:DNA-templated transcription"/>
    <property type="evidence" value="ECO:0007669"/>
    <property type="project" value="InterPro"/>
</dbReference>
<dbReference type="GO" id="GO:0008270">
    <property type="term" value="F:zinc ion binding"/>
    <property type="evidence" value="ECO:0007669"/>
    <property type="project" value="InterPro"/>
</dbReference>
<dbReference type="AlphaFoldDB" id="A0A6A4I3F7"/>
<protein>
    <recommendedName>
        <fullName evidence="3">Xylanolytic transcriptional activator regulatory domain-containing protein</fullName>
    </recommendedName>
</protein>
<keyword evidence="5" id="KW-1185">Reference proteome</keyword>
<dbReference type="PANTHER" id="PTHR46910">
    <property type="entry name" value="TRANSCRIPTION FACTOR PDR1"/>
    <property type="match status" value="1"/>
</dbReference>
<dbReference type="PANTHER" id="PTHR46910:SF38">
    <property type="entry name" value="ZN(2)-C6 FUNGAL-TYPE DOMAIN-CONTAINING PROTEIN"/>
    <property type="match status" value="1"/>
</dbReference>
<dbReference type="SMART" id="SM00906">
    <property type="entry name" value="Fungal_trans"/>
    <property type="match status" value="1"/>
</dbReference>
<dbReference type="InterPro" id="IPR007219">
    <property type="entry name" value="XnlR_reg_dom"/>
</dbReference>
<organism evidence="4 5">
    <name type="scientific">Gymnopus androsaceus JB14</name>
    <dbReference type="NCBI Taxonomy" id="1447944"/>
    <lineage>
        <taxon>Eukaryota</taxon>
        <taxon>Fungi</taxon>
        <taxon>Dikarya</taxon>
        <taxon>Basidiomycota</taxon>
        <taxon>Agaricomycotina</taxon>
        <taxon>Agaricomycetes</taxon>
        <taxon>Agaricomycetidae</taxon>
        <taxon>Agaricales</taxon>
        <taxon>Marasmiineae</taxon>
        <taxon>Omphalotaceae</taxon>
        <taxon>Gymnopus</taxon>
    </lineage>
</organism>
<sequence length="779" mass="88042">MESTQIHQLALKSVVCKVPVTFVRGRAKKTRCDSAKMPGNICSNCKSFGSECTHLMSASKKNFNFDFAKTHITAILSPSTPYKLPSDPLLVLKTLTEKASYAHALENELKNQNNSALYALGSAPSSRPEQDYPDVNLEVSDTMKRLELLGVKETFMGEESQLALLKEATIVRNAYTRERMGEAELKRPEFWDLCPWQKLYDPIRNLPPLVFPDQDLLDHLVDLYFRKRNIMVLLHRPTFEQGLRDGLHEQDRDFGELVLSVCGLGAWYTDDRRVLADGTDSKHSLGWKYYEQIVLMQDLSRTTALYRVQIIINAIMFLQPSSKPGLCWPLLGLGVRFVQSIGAHRRNFYGPKPNPTKELWKRAFWCLVCIDTYMSNFTGRPKATNPADYDLEFPLEVDDDYWLHLDPEQAFKQPTGRPSALACWVHYLKLLDIFGVAQRSIHAVKIPQRWASDPKKNDETVVSELDIALNQWVDTIPDHLRWDPHIPDPEFLHQSAMLYCGYYWVQIQIHRGNLKYNKMSYSSLAVTTNAARACVSVLVWLHSRGEDDAFPPTITALSNCCVVLLLNLWSAKQLGIVTNPIRDMRNIHKCLEMLKYYESRWQAAGRMCDIISELISASHAAIPTEMATVRSSKRRQREDSYSDDGGNPSPAPTTSYKLNTSSSLPDSIAGPSSLAPSSSEITEFSLDTHTLHSSVPSASDFDFNLFGHELPLHTEDLERLPVHFMANADLGASGFHTHADGSGLYSYSEEYSNLNPNPTGLYIQEPAPYIDYGMSDSLL</sequence>
<evidence type="ECO:0000256" key="1">
    <source>
        <dbReference type="ARBA" id="ARBA00023242"/>
    </source>
</evidence>
<dbReference type="EMBL" id="ML769426">
    <property type="protein sequence ID" value="KAE9403325.1"/>
    <property type="molecule type" value="Genomic_DNA"/>
</dbReference>
<dbReference type="GO" id="GO:0000981">
    <property type="term" value="F:DNA-binding transcription factor activity, RNA polymerase II-specific"/>
    <property type="evidence" value="ECO:0007669"/>
    <property type="project" value="InterPro"/>
</dbReference>
<dbReference type="CDD" id="cd12148">
    <property type="entry name" value="fungal_TF_MHR"/>
    <property type="match status" value="1"/>
</dbReference>
<evidence type="ECO:0000313" key="5">
    <source>
        <dbReference type="Proteomes" id="UP000799118"/>
    </source>
</evidence>
<feature type="domain" description="Xylanolytic transcriptional activator regulatory" evidence="3">
    <location>
        <begin position="327"/>
        <end position="400"/>
    </location>
</feature>
<evidence type="ECO:0000256" key="2">
    <source>
        <dbReference type="SAM" id="MobiDB-lite"/>
    </source>
</evidence>
<gene>
    <name evidence="4" type="ORF">BT96DRAFT_990365</name>
</gene>
<dbReference type="GO" id="GO:0003677">
    <property type="term" value="F:DNA binding"/>
    <property type="evidence" value="ECO:0007669"/>
    <property type="project" value="InterPro"/>
</dbReference>
<dbReference type="Proteomes" id="UP000799118">
    <property type="component" value="Unassembled WGS sequence"/>
</dbReference>